<sequence>NSKSHSVAFVHKELMANAVTTNLFKLGCFLYALDREETAWQYCGLNPVSRMGAAF</sequence>
<protein>
    <submittedName>
        <fullName evidence="1">Uncharacterized protein</fullName>
    </submittedName>
</protein>
<name>A0A0B7BFE6_9EUPU</name>
<reference evidence="1" key="1">
    <citation type="submission" date="2014-12" db="EMBL/GenBank/DDBJ databases">
        <title>Insight into the proteome of Arion vulgaris.</title>
        <authorList>
            <person name="Aradska J."/>
            <person name="Bulat T."/>
            <person name="Smidak R."/>
            <person name="Sarate P."/>
            <person name="Gangsoo J."/>
            <person name="Sialana F."/>
            <person name="Bilban M."/>
            <person name="Lubec G."/>
        </authorList>
    </citation>
    <scope>NUCLEOTIDE SEQUENCE</scope>
    <source>
        <tissue evidence="1">Skin</tissue>
    </source>
</reference>
<dbReference type="EMBL" id="HACG01044020">
    <property type="protein sequence ID" value="CEK90885.1"/>
    <property type="molecule type" value="Transcribed_RNA"/>
</dbReference>
<gene>
    <name evidence="1" type="primary">ORF179673</name>
</gene>
<feature type="non-terminal residue" evidence="1">
    <location>
        <position position="1"/>
    </location>
</feature>
<evidence type="ECO:0000313" key="1">
    <source>
        <dbReference type="EMBL" id="CEK90885.1"/>
    </source>
</evidence>
<dbReference type="AlphaFoldDB" id="A0A0B7BFE6"/>
<accession>A0A0B7BFE6</accession>
<proteinExistence type="predicted"/>
<organism evidence="1">
    <name type="scientific">Arion vulgaris</name>
    <dbReference type="NCBI Taxonomy" id="1028688"/>
    <lineage>
        <taxon>Eukaryota</taxon>
        <taxon>Metazoa</taxon>
        <taxon>Spiralia</taxon>
        <taxon>Lophotrochozoa</taxon>
        <taxon>Mollusca</taxon>
        <taxon>Gastropoda</taxon>
        <taxon>Heterobranchia</taxon>
        <taxon>Euthyneura</taxon>
        <taxon>Panpulmonata</taxon>
        <taxon>Eupulmonata</taxon>
        <taxon>Stylommatophora</taxon>
        <taxon>Helicina</taxon>
        <taxon>Arionoidea</taxon>
        <taxon>Arionidae</taxon>
        <taxon>Arion</taxon>
    </lineage>
</organism>